<protein>
    <submittedName>
        <fullName evidence="6">TetR/AcrR family transcriptional regulator</fullName>
    </submittedName>
</protein>
<evidence type="ECO:0000313" key="7">
    <source>
        <dbReference type="Proteomes" id="UP000614200"/>
    </source>
</evidence>
<gene>
    <name evidence="6" type="ORF">ISU02_03500</name>
</gene>
<keyword evidence="7" id="KW-1185">Reference proteome</keyword>
<accession>A0ABR9ZR95</accession>
<evidence type="ECO:0000259" key="5">
    <source>
        <dbReference type="PROSITE" id="PS50977"/>
    </source>
</evidence>
<comment type="caution">
    <text evidence="6">The sequence shown here is derived from an EMBL/GenBank/DDBJ whole genome shotgun (WGS) entry which is preliminary data.</text>
</comment>
<evidence type="ECO:0000256" key="3">
    <source>
        <dbReference type="ARBA" id="ARBA00023163"/>
    </source>
</evidence>
<reference evidence="6 7" key="1">
    <citation type="submission" date="2020-11" db="EMBL/GenBank/DDBJ databases">
        <title>Fusibacter basophilias sp. nov.</title>
        <authorList>
            <person name="Qiu D."/>
        </authorList>
    </citation>
    <scope>NUCLEOTIDE SEQUENCE [LARGE SCALE GENOMIC DNA]</scope>
    <source>
        <strain evidence="6 7">Q10-2</strain>
    </source>
</reference>
<evidence type="ECO:0000313" key="6">
    <source>
        <dbReference type="EMBL" id="MBF4692164.1"/>
    </source>
</evidence>
<sequence>MINKGNRTRQFIIENAISVFSKKGYTAVTMKDICESCQMSRGGVYGHFSSTKEIFIAILDNDLKLNRAIVEESIQKKVPAIRILEAYFKQEIKIIFSEQRGLYFATHEFAFAEVDQRERMNQRLKESIHILMLILTYGQETQAFKKFDKFNKEVVATHIIYFMDSLKTSSSILTMPENEIMKQVGLLKELII</sequence>
<name>A0ABR9ZR95_9FIRM</name>
<dbReference type="PANTHER" id="PTHR47506:SF6">
    <property type="entry name" value="HTH-TYPE TRANSCRIPTIONAL REPRESSOR NEMR"/>
    <property type="match status" value="1"/>
</dbReference>
<proteinExistence type="predicted"/>
<dbReference type="Pfam" id="PF00440">
    <property type="entry name" value="TetR_N"/>
    <property type="match status" value="1"/>
</dbReference>
<dbReference type="RefSeq" id="WP_194700406.1">
    <property type="nucleotide sequence ID" value="NZ_JADKNH010000002.1"/>
</dbReference>
<dbReference type="PRINTS" id="PR00455">
    <property type="entry name" value="HTHTETR"/>
</dbReference>
<dbReference type="Proteomes" id="UP000614200">
    <property type="component" value="Unassembled WGS sequence"/>
</dbReference>
<evidence type="ECO:0000256" key="2">
    <source>
        <dbReference type="ARBA" id="ARBA00023125"/>
    </source>
</evidence>
<dbReference type="InterPro" id="IPR009057">
    <property type="entry name" value="Homeodomain-like_sf"/>
</dbReference>
<organism evidence="6 7">
    <name type="scientific">Fusibacter ferrireducens</name>
    <dbReference type="NCBI Taxonomy" id="2785058"/>
    <lineage>
        <taxon>Bacteria</taxon>
        <taxon>Bacillati</taxon>
        <taxon>Bacillota</taxon>
        <taxon>Clostridia</taxon>
        <taxon>Eubacteriales</taxon>
        <taxon>Eubacteriales Family XII. Incertae Sedis</taxon>
        <taxon>Fusibacter</taxon>
    </lineage>
</organism>
<dbReference type="Gene3D" id="1.10.10.60">
    <property type="entry name" value="Homeodomain-like"/>
    <property type="match status" value="1"/>
</dbReference>
<dbReference type="PANTHER" id="PTHR47506">
    <property type="entry name" value="TRANSCRIPTIONAL REGULATORY PROTEIN"/>
    <property type="match status" value="1"/>
</dbReference>
<feature type="DNA-binding region" description="H-T-H motif" evidence="4">
    <location>
        <begin position="29"/>
        <end position="48"/>
    </location>
</feature>
<dbReference type="SUPFAM" id="SSF46689">
    <property type="entry name" value="Homeodomain-like"/>
    <property type="match status" value="1"/>
</dbReference>
<dbReference type="PROSITE" id="PS50977">
    <property type="entry name" value="HTH_TETR_2"/>
    <property type="match status" value="1"/>
</dbReference>
<evidence type="ECO:0000256" key="1">
    <source>
        <dbReference type="ARBA" id="ARBA00023015"/>
    </source>
</evidence>
<dbReference type="Gene3D" id="1.10.357.10">
    <property type="entry name" value="Tetracycline Repressor, domain 2"/>
    <property type="match status" value="1"/>
</dbReference>
<dbReference type="InterPro" id="IPR001647">
    <property type="entry name" value="HTH_TetR"/>
</dbReference>
<feature type="domain" description="HTH tetR-type" evidence="5">
    <location>
        <begin position="6"/>
        <end position="66"/>
    </location>
</feature>
<dbReference type="EMBL" id="JADKNH010000002">
    <property type="protein sequence ID" value="MBF4692164.1"/>
    <property type="molecule type" value="Genomic_DNA"/>
</dbReference>
<evidence type="ECO:0000256" key="4">
    <source>
        <dbReference type="PROSITE-ProRule" id="PRU00335"/>
    </source>
</evidence>
<keyword evidence="3" id="KW-0804">Transcription</keyword>
<keyword evidence="1" id="KW-0805">Transcription regulation</keyword>
<keyword evidence="2 4" id="KW-0238">DNA-binding</keyword>